<reference evidence="4 5" key="1">
    <citation type="submission" date="2024-09" db="EMBL/GenBank/DDBJ databases">
        <authorList>
            <person name="Sun Q."/>
            <person name="Mori K."/>
        </authorList>
    </citation>
    <scope>NUCLEOTIDE SEQUENCE [LARGE SCALE GENOMIC DNA]</scope>
    <source>
        <strain evidence="4 5">CCM 8543</strain>
    </source>
</reference>
<dbReference type="InterPro" id="IPR029058">
    <property type="entry name" value="AB_hydrolase_fold"/>
</dbReference>
<name>A0ABV6D2F1_9HYPH</name>
<gene>
    <name evidence="4" type="ORF">ACFFJ2_00275</name>
</gene>
<dbReference type="Proteomes" id="UP001589755">
    <property type="component" value="Unassembled WGS sequence"/>
</dbReference>
<dbReference type="EMBL" id="JBHLXD010000001">
    <property type="protein sequence ID" value="MFC0206831.1"/>
    <property type="molecule type" value="Genomic_DNA"/>
</dbReference>
<accession>A0ABV6D2F1</accession>
<dbReference type="PANTHER" id="PTHR23025:SF3">
    <property type="entry name" value="HORMONE-SENSITIVE LIPASE"/>
    <property type="match status" value="1"/>
</dbReference>
<dbReference type="RefSeq" id="WP_261518989.1">
    <property type="nucleotide sequence ID" value="NZ_JAODNW010000002.1"/>
</dbReference>
<keyword evidence="2 4" id="KW-0378">Hydrolase</keyword>
<dbReference type="InterPro" id="IPR013094">
    <property type="entry name" value="AB_hydrolase_3"/>
</dbReference>
<sequence>MTGPAGHSALRLPDPSPPMRALIARLKAEDEGLCDLFTLPLDEARAQFEQSNRRWNVELPEMAIAREIALPATSAPAPLRATLRVPIRARPGFILYLHGGGWMFGSPHTHERAIRMLAESCRMAVIAPFYRRAPEAPFPAGLEDCKAAWQAAHAAAAEHGIEVGPAGISGDSAGANLAMATMLSALREGTAGPHFAMLFYGVYGADFSTASYRMPDPPYGLTAERMRAYWDRYAPQPVSRNDPLAAPLNASEDALAALPPLFLNAAELDPLRDDTLGLYERLRDLGRHDVCHLHRGVVHGFMQMTVALEEARTAFALAAEWLDTAGYSSNQGRKR</sequence>
<dbReference type="PANTHER" id="PTHR23025">
    <property type="entry name" value="TRIACYLGLYCEROL LIPASE"/>
    <property type="match status" value="1"/>
</dbReference>
<feature type="domain" description="Alpha/beta hydrolase fold-3" evidence="3">
    <location>
        <begin position="94"/>
        <end position="302"/>
    </location>
</feature>
<organism evidence="4 5">
    <name type="scientific">Chelativorans intermedius</name>
    <dbReference type="NCBI Taxonomy" id="515947"/>
    <lineage>
        <taxon>Bacteria</taxon>
        <taxon>Pseudomonadati</taxon>
        <taxon>Pseudomonadota</taxon>
        <taxon>Alphaproteobacteria</taxon>
        <taxon>Hyphomicrobiales</taxon>
        <taxon>Phyllobacteriaceae</taxon>
        <taxon>Chelativorans</taxon>
    </lineage>
</organism>
<keyword evidence="5" id="KW-1185">Reference proteome</keyword>
<evidence type="ECO:0000313" key="5">
    <source>
        <dbReference type="Proteomes" id="UP001589755"/>
    </source>
</evidence>
<dbReference type="PROSITE" id="PS01173">
    <property type="entry name" value="LIPASE_GDXG_HIS"/>
    <property type="match status" value="1"/>
</dbReference>
<evidence type="ECO:0000313" key="4">
    <source>
        <dbReference type="EMBL" id="MFC0206831.1"/>
    </source>
</evidence>
<evidence type="ECO:0000256" key="1">
    <source>
        <dbReference type="ARBA" id="ARBA00010515"/>
    </source>
</evidence>
<dbReference type="Pfam" id="PF07859">
    <property type="entry name" value="Abhydrolase_3"/>
    <property type="match status" value="1"/>
</dbReference>
<dbReference type="SUPFAM" id="SSF53474">
    <property type="entry name" value="alpha/beta-Hydrolases"/>
    <property type="match status" value="1"/>
</dbReference>
<dbReference type="GO" id="GO:0016787">
    <property type="term" value="F:hydrolase activity"/>
    <property type="evidence" value="ECO:0007669"/>
    <property type="project" value="UniProtKB-KW"/>
</dbReference>
<dbReference type="Gene3D" id="3.40.50.1820">
    <property type="entry name" value="alpha/beta hydrolase"/>
    <property type="match status" value="1"/>
</dbReference>
<comment type="similarity">
    <text evidence="1">Belongs to the 'GDXG' lipolytic enzyme family.</text>
</comment>
<proteinExistence type="inferred from homology"/>
<protein>
    <submittedName>
        <fullName evidence="4">Alpha/beta hydrolase</fullName>
    </submittedName>
</protein>
<comment type="caution">
    <text evidence="4">The sequence shown here is derived from an EMBL/GenBank/DDBJ whole genome shotgun (WGS) entry which is preliminary data.</text>
</comment>
<evidence type="ECO:0000256" key="2">
    <source>
        <dbReference type="ARBA" id="ARBA00022801"/>
    </source>
</evidence>
<dbReference type="InterPro" id="IPR002168">
    <property type="entry name" value="Lipase_GDXG_HIS_AS"/>
</dbReference>
<evidence type="ECO:0000259" key="3">
    <source>
        <dbReference type="Pfam" id="PF07859"/>
    </source>
</evidence>